<dbReference type="PROSITE" id="PS50012">
    <property type="entry name" value="RCC1_3"/>
    <property type="match status" value="3"/>
</dbReference>
<evidence type="ECO:0000256" key="3">
    <source>
        <dbReference type="PROSITE-ProRule" id="PRU00235"/>
    </source>
</evidence>
<feature type="compositionally biased region" description="Polar residues" evidence="4">
    <location>
        <begin position="1096"/>
        <end position="1108"/>
    </location>
</feature>
<dbReference type="InterPro" id="IPR011333">
    <property type="entry name" value="SKP1/BTB/POZ_sf"/>
</dbReference>
<dbReference type="Gene3D" id="1.25.40.20">
    <property type="entry name" value="Ankyrin repeat-containing domain"/>
    <property type="match status" value="1"/>
</dbReference>
<dbReference type="InterPro" id="IPR009091">
    <property type="entry name" value="RCC1/BLIP-II"/>
</dbReference>
<dbReference type="SUPFAM" id="SSF50985">
    <property type="entry name" value="RCC1/BLIP-II"/>
    <property type="match status" value="1"/>
</dbReference>
<dbReference type="InterPro" id="IPR036770">
    <property type="entry name" value="Ankyrin_rpt-contain_sf"/>
</dbReference>
<dbReference type="InterPro" id="IPR000408">
    <property type="entry name" value="Reg_chr_condens"/>
</dbReference>
<dbReference type="InterPro" id="IPR002110">
    <property type="entry name" value="Ankyrin_rpt"/>
</dbReference>
<name>A0A0P4WIN0_SCYOL</name>
<dbReference type="Pfam" id="PF00415">
    <property type="entry name" value="RCC1"/>
    <property type="match status" value="2"/>
</dbReference>
<dbReference type="PROSITE" id="PS50297">
    <property type="entry name" value="ANK_REP_REGION"/>
    <property type="match status" value="2"/>
</dbReference>
<feature type="region of interest" description="Disordered" evidence="4">
    <location>
        <begin position="1238"/>
        <end position="1276"/>
    </location>
</feature>
<feature type="repeat" description="ANK" evidence="2">
    <location>
        <begin position="86"/>
        <end position="118"/>
    </location>
</feature>
<dbReference type="PROSITE" id="PS00626">
    <property type="entry name" value="RCC1_2"/>
    <property type="match status" value="1"/>
</dbReference>
<reference evidence="6" key="1">
    <citation type="submission" date="2015-09" db="EMBL/GenBank/DDBJ databases">
        <title>Scylla olivacea transcriptome.</title>
        <authorList>
            <person name="Ikhwanuddin M."/>
        </authorList>
    </citation>
    <scope>NUCLEOTIDE SEQUENCE</scope>
</reference>
<dbReference type="SUPFAM" id="SSF54695">
    <property type="entry name" value="POZ domain"/>
    <property type="match status" value="2"/>
</dbReference>
<evidence type="ECO:0000256" key="2">
    <source>
        <dbReference type="PROSITE-ProRule" id="PRU00023"/>
    </source>
</evidence>
<feature type="repeat" description="ANK" evidence="2">
    <location>
        <begin position="52"/>
        <end position="84"/>
    </location>
</feature>
<dbReference type="PANTHER" id="PTHR22872:SF2">
    <property type="entry name" value="INHIBITOR OF BRUTON TYROSINE KINASE"/>
    <property type="match status" value="1"/>
</dbReference>
<dbReference type="CDD" id="cd18500">
    <property type="entry name" value="BACK_IBtk"/>
    <property type="match status" value="1"/>
</dbReference>
<feature type="repeat" description="RCC1" evidence="3">
    <location>
        <begin position="197"/>
        <end position="248"/>
    </location>
</feature>
<sequence length="1379" mass="152163">MGRHEDNECTQGCRSRQHGAQITAAIIRGTETQAIAYLKNLCQRCYSVTDTTGKTALHTAASCGKRKVVKWLVSQGAPLNQRDWESGYTPLHRALFHGHINAACTLIQAGSSTSTLDNDALTPLDHVSFDRARSISFTSSLPTHVYLWGNNANFNLGQASQHARGTPECLDSFHREGQKISSVVLNKFHTLFLTTSGRVYTCGHGQGGRLGLDTDSPVITPRPIKAFTHTNVTKVASGTHHSLFLTDSGQVLSCGSNFYHQLGINPPPEHIYTPKVLTWHKDHKDTVITGIDAGKYHSVIWTSHALYTFGLNAGQLGHIRNANECTIISPRNVTGIVLKEDGNLTCVGASDGATVLSTSYGAIYVLHQYQIRKVASKMLGVVKVACVGGHLDSKVGAKGLIEHGGDDLKIAVLTGGGAQHLYLWTEQSSHLSRCTFTISREISVADFCMSSQCLGIVTSNGEAFSGVILPARMQKGNGKPLLRKSLWTSGNITDTYYTTSLITLRITRIPGLHRTLSIMCDPKGLNFAALQNEPCSFLSDIPEVSQSTLRNNFNTLLENACETDTIHDVIIICGKQRFPAHSYILAAHSHYFCRILLQDTTNANFEGNQNAWNIKNESEAKCITLTDVQPEAFQEVLNFIYTGSCKHGLSKNATNSEKNLNDINGNTSDINYWDSYGNLNKKSGFSANHESEEIKVTERSKKRKGKSTMAPADLSQGILFLARKLEIPALEKTLAYYKKLGATSEEMDIHLIMHEDSHTYSRESLPELWDVTVTSKSGDAIRAHKCILAARLEYFNIMFGSRWMGTAASESINMPLPTSILTIILDYLYEDDSQKLKQCHDIEFLCNVLVVADQFLITRLRELCESIIAGLLTLKNAAELLEFAARYNAVGLKTTIMQFICQNLVALLENGTLLSSVSQEKLQELSEYYRNINDCMSYRIMTPHDASPDSEELQRVFEDNPFILPDSDEEIDNTLLFKVKEEKSSVNRSTPGSARKKKRQHRNSQGDGRHRKPSTSSSVCSSDYDQKDLDEAFENMSFDDLEERKQSPAGETTELDNKNDVTIDMSETLFKSKKDGMTLPESSNSSWQKVTRKKSTSGQPLSAKSPVQSPIKEPVSLVFPQSVEATPQQGLQDADTCSNIVSKITPPKFPSLQESLSTAQKTFLNGRSSKMPKLSQKQRKKLVSETAKAQSPTEKVKVPLCPWGPSAPAWGTEADTEDVSNDTSSLADIMMAEKTKVKSSAPIRIQHKKSVGGTTAQNRSRNDGTPTNSYKDQESTAWSAITPSPTSVNSNQFISNNCQPANDTISSDFVAPSFTHILMEEETRSDNLMKELSKPLAVIQIEDRAIEELLAFYGAGECFEERITVSRVRGSVANPTWSK</sequence>
<feature type="compositionally biased region" description="Polar residues" evidence="4">
    <location>
        <begin position="1080"/>
        <end position="1089"/>
    </location>
</feature>
<keyword evidence="2" id="KW-0040">ANK repeat</keyword>
<dbReference type="PROSITE" id="PS50088">
    <property type="entry name" value="ANK_REPEAT"/>
    <property type="match status" value="2"/>
</dbReference>
<keyword evidence="1" id="KW-0677">Repeat</keyword>
<dbReference type="Pfam" id="PF00651">
    <property type="entry name" value="BTB"/>
    <property type="match status" value="2"/>
</dbReference>
<dbReference type="InterPro" id="IPR051625">
    <property type="entry name" value="Signaling_Regulatory_Domain"/>
</dbReference>
<evidence type="ECO:0000256" key="4">
    <source>
        <dbReference type="SAM" id="MobiDB-lite"/>
    </source>
</evidence>
<accession>A0A0P4WIN0</accession>
<dbReference type="SMART" id="SM00248">
    <property type="entry name" value="ANK"/>
    <property type="match status" value="2"/>
</dbReference>
<feature type="region of interest" description="Disordered" evidence="4">
    <location>
        <begin position="982"/>
        <end position="1024"/>
    </location>
</feature>
<dbReference type="Gene3D" id="2.130.10.30">
    <property type="entry name" value="Regulator of chromosome condensation 1/beta-lactamase-inhibitor protein II"/>
    <property type="match status" value="1"/>
</dbReference>
<feature type="compositionally biased region" description="Polar residues" evidence="4">
    <location>
        <begin position="1252"/>
        <end position="1276"/>
    </location>
</feature>
<proteinExistence type="predicted"/>
<evidence type="ECO:0000259" key="5">
    <source>
        <dbReference type="PROSITE" id="PS50097"/>
    </source>
</evidence>
<feature type="domain" description="BTB" evidence="5">
    <location>
        <begin position="769"/>
        <end position="832"/>
    </location>
</feature>
<dbReference type="EMBL" id="GDRN01086855">
    <property type="protein sequence ID" value="JAI61115.1"/>
    <property type="molecule type" value="Transcribed_RNA"/>
</dbReference>
<organism evidence="6">
    <name type="scientific">Scylla olivacea</name>
    <name type="common">Orange mud crab</name>
    <name type="synonym">Cancer olivacea</name>
    <dbReference type="NCBI Taxonomy" id="85551"/>
    <lineage>
        <taxon>Eukaryota</taxon>
        <taxon>Metazoa</taxon>
        <taxon>Ecdysozoa</taxon>
        <taxon>Arthropoda</taxon>
        <taxon>Crustacea</taxon>
        <taxon>Multicrustacea</taxon>
        <taxon>Malacostraca</taxon>
        <taxon>Eumalacostraca</taxon>
        <taxon>Eucarida</taxon>
        <taxon>Decapoda</taxon>
        <taxon>Pleocyemata</taxon>
        <taxon>Brachyura</taxon>
        <taxon>Eubrachyura</taxon>
        <taxon>Portunoidea</taxon>
        <taxon>Portunidae</taxon>
        <taxon>Portuninae</taxon>
        <taxon>Scylla</taxon>
    </lineage>
</organism>
<feature type="region of interest" description="Disordered" evidence="4">
    <location>
        <begin position="1036"/>
        <end position="1059"/>
    </location>
</feature>
<dbReference type="InterPro" id="IPR000210">
    <property type="entry name" value="BTB/POZ_dom"/>
</dbReference>
<dbReference type="SMART" id="SM00225">
    <property type="entry name" value="BTB"/>
    <property type="match status" value="2"/>
</dbReference>
<dbReference type="PROSITE" id="PS50097">
    <property type="entry name" value="BTB"/>
    <property type="match status" value="2"/>
</dbReference>
<dbReference type="Pfam" id="PF12796">
    <property type="entry name" value="Ank_2"/>
    <property type="match status" value="1"/>
</dbReference>
<feature type="repeat" description="RCC1" evidence="3">
    <location>
        <begin position="143"/>
        <end position="196"/>
    </location>
</feature>
<protein>
    <recommendedName>
        <fullName evidence="5">BTB domain-containing protein</fullName>
    </recommendedName>
</protein>
<dbReference type="Gene3D" id="3.30.710.10">
    <property type="entry name" value="Potassium Channel Kv1.1, Chain A"/>
    <property type="match status" value="2"/>
</dbReference>
<feature type="domain" description="BTB" evidence="5">
    <location>
        <begin position="567"/>
        <end position="643"/>
    </location>
</feature>
<feature type="region of interest" description="Disordered" evidence="4">
    <location>
        <begin position="1073"/>
        <end position="1109"/>
    </location>
</feature>
<dbReference type="PANTHER" id="PTHR22872">
    <property type="entry name" value="BTK-BINDING PROTEIN-RELATED"/>
    <property type="match status" value="1"/>
</dbReference>
<evidence type="ECO:0000256" key="1">
    <source>
        <dbReference type="ARBA" id="ARBA00022737"/>
    </source>
</evidence>
<feature type="repeat" description="RCC1" evidence="3">
    <location>
        <begin position="249"/>
        <end position="304"/>
    </location>
</feature>
<dbReference type="SUPFAM" id="SSF48403">
    <property type="entry name" value="Ankyrin repeat"/>
    <property type="match status" value="1"/>
</dbReference>
<evidence type="ECO:0000313" key="6">
    <source>
        <dbReference type="EMBL" id="JAI61115.1"/>
    </source>
</evidence>